<gene>
    <name evidence="1" type="ORF">O3W52_16905</name>
</gene>
<keyword evidence="2" id="KW-1185">Reference proteome</keyword>
<evidence type="ECO:0000313" key="1">
    <source>
        <dbReference type="EMBL" id="MCZ4091689.1"/>
    </source>
</evidence>
<evidence type="ECO:0000313" key="2">
    <source>
        <dbReference type="Proteomes" id="UP001079430"/>
    </source>
</evidence>
<sequence length="361" mass="39096">MERITDLIIDGRKLFLLLPQAFGSLCCRIIGCDGAVAGIGFGLDRGANLVSDGHALPLQFVQRLADHPLALPFRIGGPEHGRFGADAGGFLRKRTHRLADQRQLLAAQFHVSCEPFRCATRNLPETEDVFRPERLLTDLVALIAAEDAHAAAIGIPHEEADVALNVAASALEDNEIPRLRVLRRRAVVKERAGIELARTRQPIGGEHGIDEGRAPGGHLRIDVLVRGLEEVRQRSALCRLILAETLELLRGIDQGLSDIIRCLCPCLGEFLGAILDNLEIVCGNGILGNAAADTSTATARHRTAVVFLVVGRGEPIFQPLDLALKRVVCEAEVLRDVAEIERFGLPFANLPSKGFALVFDG</sequence>
<dbReference type="EMBL" id="JAPVOI010000004">
    <property type="protein sequence ID" value="MCZ4091689.1"/>
    <property type="molecule type" value="Genomic_DNA"/>
</dbReference>
<comment type="caution">
    <text evidence="1">The sequence shown here is derived from an EMBL/GenBank/DDBJ whole genome shotgun (WGS) entry which is preliminary data.</text>
</comment>
<proteinExistence type="predicted"/>
<reference evidence="1" key="1">
    <citation type="submission" date="2022-10" db="EMBL/GenBank/DDBJ databases">
        <title>Whole genome sequencing of three plant growth promoting bacteria isolated from Vachellia tortilis subsp. raddiana in Morocco.</title>
        <authorList>
            <person name="Hnini M."/>
            <person name="Zouagui R."/>
            <person name="Zouagui H."/>
            <person name="Chemao Elfihri M.-W."/>
            <person name="Ibrahimi A."/>
            <person name="Sbabou L."/>
            <person name="Aurag J."/>
        </authorList>
    </citation>
    <scope>NUCLEOTIDE SEQUENCE</scope>
    <source>
        <strain evidence="1">LMR678</strain>
    </source>
</reference>
<name>A0ABT4KIR2_9HYPH</name>
<protein>
    <submittedName>
        <fullName evidence="1">Uncharacterized protein</fullName>
    </submittedName>
</protein>
<dbReference type="Proteomes" id="UP001079430">
    <property type="component" value="Unassembled WGS sequence"/>
</dbReference>
<accession>A0ABT4KIR2</accession>
<organism evidence="1 2">
    <name type="scientific">Sinorhizobium psoraleae</name>
    <dbReference type="NCBI Taxonomy" id="520838"/>
    <lineage>
        <taxon>Bacteria</taxon>
        <taxon>Pseudomonadati</taxon>
        <taxon>Pseudomonadota</taxon>
        <taxon>Alphaproteobacteria</taxon>
        <taxon>Hyphomicrobiales</taxon>
        <taxon>Rhizobiaceae</taxon>
        <taxon>Sinorhizobium/Ensifer group</taxon>
        <taxon>Sinorhizobium</taxon>
    </lineage>
</organism>